<comment type="caution">
    <text evidence="2">The sequence shown here is derived from an EMBL/GenBank/DDBJ whole genome shotgun (WGS) entry which is preliminary data.</text>
</comment>
<dbReference type="InterPro" id="IPR001584">
    <property type="entry name" value="Integrase_cat-core"/>
</dbReference>
<organism evidence="2 3">
    <name type="scientific">Hoylesella oralis ATCC 33269</name>
    <dbReference type="NCBI Taxonomy" id="873533"/>
    <lineage>
        <taxon>Bacteria</taxon>
        <taxon>Pseudomonadati</taxon>
        <taxon>Bacteroidota</taxon>
        <taxon>Bacteroidia</taxon>
        <taxon>Bacteroidales</taxon>
        <taxon>Prevotellaceae</taxon>
        <taxon>Hoylesella</taxon>
    </lineage>
</organism>
<dbReference type="Gene3D" id="3.30.420.10">
    <property type="entry name" value="Ribonuclease H-like superfamily/Ribonuclease H"/>
    <property type="match status" value="1"/>
</dbReference>
<dbReference type="SUPFAM" id="SSF53098">
    <property type="entry name" value="Ribonuclease H-like"/>
    <property type="match status" value="1"/>
</dbReference>
<dbReference type="eggNOG" id="COG2801">
    <property type="taxonomic scope" value="Bacteria"/>
</dbReference>
<dbReference type="AlphaFoldDB" id="E7RRS9"/>
<reference evidence="2" key="1">
    <citation type="submission" date="2011-01" db="EMBL/GenBank/DDBJ databases">
        <authorList>
            <person name="Muzny D."/>
            <person name="Qin X."/>
            <person name="Buhay C."/>
            <person name="Dugan-Rocha S."/>
            <person name="Ding Y."/>
            <person name="Chen G."/>
            <person name="Hawes A."/>
            <person name="Holder M."/>
            <person name="Jhangiani S."/>
            <person name="Johnson A."/>
            <person name="Khan Z."/>
            <person name="Li Z."/>
            <person name="Liu W."/>
            <person name="Liu X."/>
            <person name="Perez L."/>
            <person name="Shen H."/>
            <person name="Wang Q."/>
            <person name="Watt J."/>
            <person name="Xi L."/>
            <person name="Xin Y."/>
            <person name="Zhou J."/>
            <person name="Deng J."/>
            <person name="Jiang H."/>
            <person name="Liu Y."/>
            <person name="Qu J."/>
            <person name="Song X.-Z."/>
            <person name="Zhang L."/>
            <person name="Villasana D."/>
            <person name="Johnson A."/>
            <person name="Liu J."/>
            <person name="Liyanage D."/>
            <person name="Lorensuhewa L."/>
            <person name="Robinson T."/>
            <person name="Song A."/>
            <person name="Song B.-B."/>
            <person name="Dinh H."/>
            <person name="Thornton R."/>
            <person name="Coyle M."/>
            <person name="Francisco L."/>
            <person name="Jackson L."/>
            <person name="Javaid M."/>
            <person name="Korchina V."/>
            <person name="Kovar C."/>
            <person name="Mata R."/>
            <person name="Mathew T."/>
            <person name="Ngo R."/>
            <person name="Nguyen L."/>
            <person name="Nguyen N."/>
            <person name="Okwuonu G."/>
            <person name="Ongeri F."/>
            <person name="Pham C."/>
            <person name="Simmons D."/>
            <person name="Wilczek-Boney K."/>
            <person name="Hale W."/>
            <person name="Jakkamsetti A."/>
            <person name="Pham P."/>
            <person name="Ruth R."/>
            <person name="San Lucas F."/>
            <person name="Warren J."/>
            <person name="Zhang J."/>
            <person name="Zhao Z."/>
            <person name="Zhou C."/>
            <person name="Zhu D."/>
            <person name="Lee S."/>
            <person name="Bess C."/>
            <person name="Blankenburg K."/>
            <person name="Forbes L."/>
            <person name="Fu Q."/>
            <person name="Gubbala S."/>
            <person name="Hirani K."/>
            <person name="Jayaseelan J.C."/>
            <person name="Lara F."/>
            <person name="Munidasa M."/>
            <person name="Palculict T."/>
            <person name="Patil S."/>
            <person name="Pu L.-L."/>
            <person name="Saada N."/>
            <person name="Tang L."/>
            <person name="Weissenberger G."/>
            <person name="Zhu Y."/>
            <person name="Hemphill L."/>
            <person name="Shang Y."/>
            <person name="Youmans B."/>
            <person name="Ayvaz T."/>
            <person name="Ross M."/>
            <person name="Santibanez J."/>
            <person name="Aqrawi P."/>
            <person name="Gross S."/>
            <person name="Joshi V."/>
            <person name="Fowler G."/>
            <person name="Nazareth L."/>
            <person name="Reid J."/>
            <person name="Worley K."/>
            <person name="Petrosino J."/>
            <person name="Highlander S."/>
            <person name="Gibbs R."/>
        </authorList>
    </citation>
    <scope>NUCLEOTIDE SEQUENCE [LARGE SCALE GENOMIC DNA]</scope>
    <source>
        <strain evidence="2">ATCC 33269</strain>
    </source>
</reference>
<sequence length="697" mass="81040">MEYFNKILCVTSRELTDGSEPVIKEGTLWVYASHGKIARVHKFGGEGGYALYAWSSLPVKYREKFIAKYGDPEQMIKEAMMKENMKLDSKAREWYEAFVYEKNGEKTALTDKLIEEYTINASVLQELLKMMSRRRAIRQSLNATMGDAWEVIRQCSERLRDVYGHTLPQSAARLKAKLKAFKAEGYTSLVSGKVGNMNTQKITDAFGRLLIALKRCRVPVYTDRQLFEEANRRAEENGWKPLKSLAGMKRWLNSPSIEPLWYDAVYGEQAARQRYGRKHRTSLPVKRDALWYGDGTKLNLYYRDERGSVRTTQVYVVIDAMSEVMLGYHISATEDYEAQYHAYRMAIQKSLHKPYEIVHDNQGGHKKLNSPLPTSLAQRGKREQGFLDKICYIHRATMPYNGESKTIEAVFSRFQQQVLHKDWRFTGQNITAKKQSSRPNLEFVEANKDRLYTLAELKNAYAVATKEWNEMKHPVYGVSRMEAYRQSVNEETQEVTVHDMVDMFWVTAKRMSTFTDQGISVTIKGKKRAYEVVSAPGVPDHEWRRKHTYEHFTVMYDPYDFSSIRLYRKEADGSLRFERVAEPYILIHRAIQEQQTAEAGFIRQEQQANLEDRMERQVAGRQIEKEHGVQPEQLGLRTPKLKGITAEEQRQIDRRAGVYRRPPEEYQLGRATKQASLVDWEDTEVITVDFRKTAEKF</sequence>
<dbReference type="InterPro" id="IPR012337">
    <property type="entry name" value="RNaseH-like_sf"/>
</dbReference>
<dbReference type="InterPro" id="IPR036397">
    <property type="entry name" value="RNaseH_sf"/>
</dbReference>
<dbReference type="RefSeq" id="WP_004370062.1">
    <property type="nucleotide sequence ID" value="NZ_GL833119.1"/>
</dbReference>
<gene>
    <name evidence="2" type="ORF">HMPREF0663_11880</name>
</gene>
<proteinExistence type="predicted"/>
<accession>E7RRS9</accession>
<protein>
    <recommendedName>
        <fullName evidence="1">Integrase catalytic domain-containing protein</fullName>
    </recommendedName>
</protein>
<keyword evidence="3" id="KW-1185">Reference proteome</keyword>
<evidence type="ECO:0000313" key="3">
    <source>
        <dbReference type="Proteomes" id="UP000005580"/>
    </source>
</evidence>
<dbReference type="Proteomes" id="UP000005580">
    <property type="component" value="Unassembled WGS sequence"/>
</dbReference>
<evidence type="ECO:0000313" key="2">
    <source>
        <dbReference type="EMBL" id="EFZ36967.1"/>
    </source>
</evidence>
<dbReference type="STRING" id="28134.SAMN05444288_1515"/>
<dbReference type="PROSITE" id="PS50994">
    <property type="entry name" value="INTEGRASE"/>
    <property type="match status" value="1"/>
</dbReference>
<dbReference type="EMBL" id="AEPE02000005">
    <property type="protein sequence ID" value="EFZ36967.1"/>
    <property type="molecule type" value="Genomic_DNA"/>
</dbReference>
<evidence type="ECO:0000259" key="1">
    <source>
        <dbReference type="PROSITE" id="PS50994"/>
    </source>
</evidence>
<feature type="domain" description="Integrase catalytic" evidence="1">
    <location>
        <begin position="280"/>
        <end position="488"/>
    </location>
</feature>
<name>E7RRS9_9BACT</name>
<dbReference type="GO" id="GO:0003676">
    <property type="term" value="F:nucleic acid binding"/>
    <property type="evidence" value="ECO:0007669"/>
    <property type="project" value="InterPro"/>
</dbReference>
<dbReference type="HOGENOM" id="CLU_025489_0_0_10"/>
<dbReference type="GO" id="GO:0015074">
    <property type="term" value="P:DNA integration"/>
    <property type="evidence" value="ECO:0007669"/>
    <property type="project" value="InterPro"/>
</dbReference>